<keyword evidence="2" id="KW-1015">Disulfide bond</keyword>
<evidence type="ECO:0000313" key="5">
    <source>
        <dbReference type="Proteomes" id="UP001186944"/>
    </source>
</evidence>
<evidence type="ECO:0000313" key="4">
    <source>
        <dbReference type="EMBL" id="KAK3087385.1"/>
    </source>
</evidence>
<evidence type="ECO:0000256" key="1">
    <source>
        <dbReference type="ARBA" id="ARBA00022729"/>
    </source>
</evidence>
<dbReference type="Pfam" id="PF23106">
    <property type="entry name" value="EGF_Teneurin"/>
    <property type="match status" value="1"/>
</dbReference>
<protein>
    <recommendedName>
        <fullName evidence="3">Ig-like domain-containing protein</fullName>
    </recommendedName>
</protein>
<dbReference type="Proteomes" id="UP001186944">
    <property type="component" value="Unassembled WGS sequence"/>
</dbReference>
<dbReference type="PROSITE" id="PS50835">
    <property type="entry name" value="IG_LIKE"/>
    <property type="match status" value="1"/>
</dbReference>
<dbReference type="InterPro" id="IPR050969">
    <property type="entry name" value="Dev_Signal_Modulators"/>
</dbReference>
<dbReference type="AlphaFoldDB" id="A0AA88XL14"/>
<dbReference type="GO" id="GO:0005102">
    <property type="term" value="F:signaling receptor binding"/>
    <property type="evidence" value="ECO:0007669"/>
    <property type="project" value="TreeGrafter"/>
</dbReference>
<dbReference type="InterPro" id="IPR007110">
    <property type="entry name" value="Ig-like_dom"/>
</dbReference>
<proteinExistence type="predicted"/>
<accession>A0AA88XL14</accession>
<keyword evidence="1" id="KW-0732">Signal</keyword>
<feature type="domain" description="Ig-like" evidence="3">
    <location>
        <begin position="62"/>
        <end position="164"/>
    </location>
</feature>
<dbReference type="EMBL" id="VSWD01000011">
    <property type="protein sequence ID" value="KAK3087385.1"/>
    <property type="molecule type" value="Genomic_DNA"/>
</dbReference>
<reference evidence="4" key="1">
    <citation type="submission" date="2019-08" db="EMBL/GenBank/DDBJ databases">
        <title>The improved chromosome-level genome for the pearl oyster Pinctada fucata martensii using PacBio sequencing and Hi-C.</title>
        <authorList>
            <person name="Zheng Z."/>
        </authorList>
    </citation>
    <scope>NUCLEOTIDE SEQUENCE</scope>
    <source>
        <strain evidence="4">ZZ-2019</strain>
        <tissue evidence="4">Adductor muscle</tissue>
    </source>
</reference>
<dbReference type="PANTHER" id="PTHR14949">
    <property type="entry name" value="EGF-LIKE-DOMAIN, MULTIPLE 7, 8"/>
    <property type="match status" value="1"/>
</dbReference>
<dbReference type="PANTHER" id="PTHR14949:SF51">
    <property type="entry name" value="VON WILLEBRAND FACTOR D AND EGF DOMAIN-CONTAINING PROTEIN"/>
    <property type="match status" value="1"/>
</dbReference>
<organism evidence="4 5">
    <name type="scientific">Pinctada imbricata</name>
    <name type="common">Atlantic pearl-oyster</name>
    <name type="synonym">Pinctada martensii</name>
    <dbReference type="NCBI Taxonomy" id="66713"/>
    <lineage>
        <taxon>Eukaryota</taxon>
        <taxon>Metazoa</taxon>
        <taxon>Spiralia</taxon>
        <taxon>Lophotrochozoa</taxon>
        <taxon>Mollusca</taxon>
        <taxon>Bivalvia</taxon>
        <taxon>Autobranchia</taxon>
        <taxon>Pteriomorphia</taxon>
        <taxon>Pterioida</taxon>
        <taxon>Pterioidea</taxon>
        <taxon>Pteriidae</taxon>
        <taxon>Pinctada</taxon>
    </lineage>
</organism>
<evidence type="ECO:0000259" key="3">
    <source>
        <dbReference type="PROSITE" id="PS50835"/>
    </source>
</evidence>
<keyword evidence="5" id="KW-1185">Reference proteome</keyword>
<sequence>MPSSPVKCCNHKLPIRVKNCGNFYVYYLSRAPGCPAAYCAGSKRVCNVGSTGTGTNCKDLYPKLTTFPKLGNPEVTQNNKVRFPCTIDYPKGEKDVSFEVTWTVDGHEILDPLTHQPVVSVLNGDSRTAYLDDDKLQGNLDKNLRCNVTSYHTSTPGLRSDSVPSNPYFVGFKVSTDSVVVDEKGGEKKITIESTIPIPCNALNQYDCKFPIEVHQGKDPTDLSWQSCTYDLKKDPVDGKYKTTITVKATRDFLTDHDKLHEIAFEPLFSLMNPVWMGYNISHIHIRTLDSDVTDCTSSGDPHLRGLTHKKSIFRLVQESKWQAHVATPRGTHEKDGYLTVHIQAPADDKGHTEGLCGSWSNTPDPDGALEGKDGVKYTDKQTNQFTNSWKLPPGTSMFSQIPKPEAHLKVGHQYCSCKQKVVDCTKGKGANNPNKRYADGDLFTISHMNAYDMVCQTEVMKDVTRYRYSADGEPIPPTEITSGRCPDQCSRQGTCIRGVCHCNHGYTSVDCSVRVGVAPQVHRLRGDGLCDIRSQQCGSINVVAENIMDSNTLSCKMQLFNEDGTLHNEVSTKGEFINFLEVSCPVPPNSVTLGTSPTQTIKVSLTNDGKVYSSVMNLKVYDSRCYQCDNGGKCSTKVSMTPDVTIVIMVVDTCLINGKCYMKDEQDRSHGMCDPAKNATGWSGTPTAVKGLDRAEKSEKSTHCTWIV</sequence>
<dbReference type="GO" id="GO:0009986">
    <property type="term" value="C:cell surface"/>
    <property type="evidence" value="ECO:0007669"/>
    <property type="project" value="TreeGrafter"/>
</dbReference>
<gene>
    <name evidence="4" type="ORF">FSP39_005245</name>
</gene>
<dbReference type="GO" id="GO:0005576">
    <property type="term" value="C:extracellular region"/>
    <property type="evidence" value="ECO:0007669"/>
    <property type="project" value="TreeGrafter"/>
</dbReference>
<evidence type="ECO:0000256" key="2">
    <source>
        <dbReference type="ARBA" id="ARBA00023157"/>
    </source>
</evidence>
<name>A0AA88XL14_PINIB</name>
<comment type="caution">
    <text evidence="4">The sequence shown here is derived from an EMBL/GenBank/DDBJ whole genome shotgun (WGS) entry which is preliminary data.</text>
</comment>
<dbReference type="Gene3D" id="2.10.25.10">
    <property type="entry name" value="Laminin"/>
    <property type="match status" value="1"/>
</dbReference>